<name>A0A8I1KME6_9HYPH</name>
<feature type="domain" description="GmrSD restriction endonucleases C-terminal" evidence="1">
    <location>
        <begin position="314"/>
        <end position="445"/>
    </location>
</feature>
<keyword evidence="3" id="KW-1185">Reference proteome</keyword>
<dbReference type="RefSeq" id="WP_037237403.1">
    <property type="nucleotide sequence ID" value="NZ_JAEMUK010000091.1"/>
</dbReference>
<evidence type="ECO:0000259" key="1">
    <source>
        <dbReference type="Pfam" id="PF07510"/>
    </source>
</evidence>
<comment type="caution">
    <text evidence="2">The sequence shown here is derived from an EMBL/GenBank/DDBJ whole genome shotgun (WGS) entry which is preliminary data.</text>
</comment>
<evidence type="ECO:0000313" key="2">
    <source>
        <dbReference type="EMBL" id="MBJ7545218.1"/>
    </source>
</evidence>
<accession>A0A8I1KME6</accession>
<evidence type="ECO:0000313" key="3">
    <source>
        <dbReference type="Proteomes" id="UP000623250"/>
    </source>
</evidence>
<gene>
    <name evidence="2" type="ORF">JDN41_16830</name>
</gene>
<sequence length="458" mass="52384">MVKDDDQQLRKLYNKLTKLLVNDDDDGLDFYKLLPTQPDRPAFQALIAGSSLPPGRFSEAFVFFCEKLRGTDSDGEPIDFIRMDDAIRNRLTVVAIHLGEFDDPYLIFESLNAKGAPLTQADLIRNYILLRLRADDQQKAYESAWLPMQNALGDHLTEFMRQYLMQSGEEVAKSSIYAVLKKRLLNIPDKEVMKELHEIHSASSLYAIIVGLSSATEAKIAERLKRLLRWEIATASPFVLKLLICHSKSKVTTENIVSCLKIIESFAVRRAVCAVPTNQLKKIFLSVAKDMPEEGDIASWLCEKLAAGASGRRWPKDEEFHESLYRYRAYAGPIDRCRFLLESLEVSYPNKERASFELATIEHIMPQTLTEAWRAALGQNAEEVHERLIDNIGNLTITAYNSELSNLKFADKKKLLEESHFCLNRWICEKSQWGEVEIRERVAEIFGRAVKIWPYANF</sequence>
<dbReference type="EMBL" id="JAEMUK010000091">
    <property type="protein sequence ID" value="MBJ7545218.1"/>
    <property type="molecule type" value="Genomic_DNA"/>
</dbReference>
<dbReference type="Proteomes" id="UP000623250">
    <property type="component" value="Unassembled WGS sequence"/>
</dbReference>
<dbReference type="AlphaFoldDB" id="A0A8I1KME6"/>
<reference evidence="2 3" key="1">
    <citation type="submission" date="2020-12" db="EMBL/GenBank/DDBJ databases">
        <title>Revised draft genomes of Rhodomicrobium vannielii ATCC 17100 and Rhodomicrobium udaipurense JA643.</title>
        <authorList>
            <person name="Conners E.M."/>
            <person name="Davenport E.J."/>
            <person name="Bose A."/>
        </authorList>
    </citation>
    <scope>NUCLEOTIDE SEQUENCE [LARGE SCALE GENOMIC DNA]</scope>
    <source>
        <strain evidence="2 3">JA643</strain>
    </source>
</reference>
<proteinExistence type="predicted"/>
<dbReference type="Pfam" id="PF07510">
    <property type="entry name" value="GmrSD_C"/>
    <property type="match status" value="1"/>
</dbReference>
<protein>
    <submittedName>
        <fullName evidence="2">DUF262 domain-containing protein</fullName>
    </submittedName>
</protein>
<dbReference type="PANTHER" id="PTHR35149:SF1">
    <property type="entry name" value="DUF5655 DOMAIN-CONTAINING PROTEIN"/>
    <property type="match status" value="1"/>
</dbReference>
<organism evidence="2 3">
    <name type="scientific">Rhodomicrobium udaipurense</name>
    <dbReference type="NCBI Taxonomy" id="1202716"/>
    <lineage>
        <taxon>Bacteria</taxon>
        <taxon>Pseudomonadati</taxon>
        <taxon>Pseudomonadota</taxon>
        <taxon>Alphaproteobacteria</taxon>
        <taxon>Hyphomicrobiales</taxon>
        <taxon>Hyphomicrobiaceae</taxon>
        <taxon>Rhodomicrobium</taxon>
    </lineage>
</organism>
<dbReference type="InterPro" id="IPR011089">
    <property type="entry name" value="GmrSD_C"/>
</dbReference>
<dbReference type="PANTHER" id="PTHR35149">
    <property type="entry name" value="SLL5132 PROTEIN"/>
    <property type="match status" value="1"/>
</dbReference>